<evidence type="ECO:0000313" key="7">
    <source>
        <dbReference type="RefSeq" id="XP_024893459.1"/>
    </source>
</evidence>
<proteinExistence type="predicted"/>
<dbReference type="RefSeq" id="XP_024893459.1">
    <property type="nucleotide sequence ID" value="XM_025037691.1"/>
</dbReference>
<dbReference type="InterPro" id="IPR035979">
    <property type="entry name" value="RBD_domain_sf"/>
</dbReference>
<sequence length="674" mass="75913">MESTKSREGRKGSNRRRGGRKEEKRELRRMKNAKSEEIASWPQFSVADIENAVGIVEQEASLDLENFDNGSERINVKPSLMCPALRRQLQTHKNVLRLLHEHKLASTQINGQRILSIQPMRWSGPTPGIECEIFVGRIPKTIYEDTLYPLFKMVGEVFQIRLMVDMAELTRGYCFIMYTNPEDAARAIAELDEYEISPGRKIRVLASVNKCKLYVGPLPWHIGSEEVVRVIYASAWDIEYVSIYRFPNHDAAYAIVSFKSHRNAALARRKLRPERLFKCNDVHVEWARVDWNPSNVYEDRGTVDDKGDVQITRKYLQSKKAASTPPAPPTPNDSNRGRKQIPPICPPNGGNGGKTDGGPFSKSINRNCNTTRYSTMLAMSSMDDSSLDGDDKKPQMVFMDINDNVQPLNGYYHFQDKAQRKKDADSFPNFDMWNSNLVPPLPNSPTSSGSPKTSDESLFLDKMPSKSPRDWENGTTYPMSQPPLLNGYQYSGDSSVSNCPTYYNFLANKVADQTRPIAAVRYQNYPCYVLLQKPPTYLYSKDVVAYPQSSLVSHHARDGYECRSFGRNEQIGAHGSIASTDPSPVQVGEKLGSDYEFWRAGVLKATGSNDATSRTINKPAASCYAAQNYSPLLLNFTPICTNAENATSCFFPLDGNDEKRPRPILKQETVRAQL</sequence>
<dbReference type="GO" id="GO:0003723">
    <property type="term" value="F:RNA binding"/>
    <property type="evidence" value="ECO:0007669"/>
    <property type="project" value="UniProtKB-UniRule"/>
</dbReference>
<dbReference type="PROSITE" id="PS50102">
    <property type="entry name" value="RRM"/>
    <property type="match status" value="2"/>
</dbReference>
<dbReference type="Gene3D" id="3.30.70.330">
    <property type="match status" value="2"/>
</dbReference>
<evidence type="ECO:0000313" key="6">
    <source>
        <dbReference type="RefSeq" id="XP_024893452.1"/>
    </source>
</evidence>
<feature type="domain" description="RRM" evidence="4">
    <location>
        <begin position="131"/>
        <end position="209"/>
    </location>
</feature>
<dbReference type="OrthoDB" id="3800936at2759"/>
<dbReference type="SMART" id="SM00360">
    <property type="entry name" value="RRM"/>
    <property type="match status" value="2"/>
</dbReference>
<keyword evidence="1 2" id="KW-0694">RNA-binding</keyword>
<feature type="compositionally biased region" description="Low complexity" evidence="3">
    <location>
        <begin position="438"/>
        <end position="448"/>
    </location>
</feature>
<protein>
    <submittedName>
        <fullName evidence="6 7">Uncharacterized protein LOC112468484 isoform X1</fullName>
    </submittedName>
</protein>
<feature type="region of interest" description="Disordered" evidence="3">
    <location>
        <begin position="316"/>
        <end position="365"/>
    </location>
</feature>
<dbReference type="InterPro" id="IPR000504">
    <property type="entry name" value="RRM_dom"/>
</dbReference>
<dbReference type="PANTHER" id="PTHR21245">
    <property type="entry name" value="HETEROGENEOUS NUCLEAR RIBONUCLEOPROTEIN"/>
    <property type="match status" value="1"/>
</dbReference>
<feature type="domain" description="RRM" evidence="4">
    <location>
        <begin position="211"/>
        <end position="289"/>
    </location>
</feature>
<feature type="region of interest" description="Disordered" evidence="3">
    <location>
        <begin position="438"/>
        <end position="459"/>
    </location>
</feature>
<feature type="region of interest" description="Disordered" evidence="3">
    <location>
        <begin position="1"/>
        <end position="34"/>
    </location>
</feature>
<dbReference type="Proteomes" id="UP000504618">
    <property type="component" value="Unplaced"/>
</dbReference>
<feature type="compositionally biased region" description="Basic and acidic residues" evidence="3">
    <location>
        <begin position="1"/>
        <end position="11"/>
    </location>
</feature>
<dbReference type="SUPFAM" id="SSF54928">
    <property type="entry name" value="RNA-binding domain, RBD"/>
    <property type="match status" value="1"/>
</dbReference>
<dbReference type="AlphaFoldDB" id="A0A6J1RES7"/>
<evidence type="ECO:0000313" key="5">
    <source>
        <dbReference type="Proteomes" id="UP000504618"/>
    </source>
</evidence>
<dbReference type="InterPro" id="IPR012677">
    <property type="entry name" value="Nucleotide-bd_a/b_plait_sf"/>
</dbReference>
<organism evidence="5 7">
    <name type="scientific">Temnothorax curvispinosus</name>
    <dbReference type="NCBI Taxonomy" id="300111"/>
    <lineage>
        <taxon>Eukaryota</taxon>
        <taxon>Metazoa</taxon>
        <taxon>Ecdysozoa</taxon>
        <taxon>Arthropoda</taxon>
        <taxon>Hexapoda</taxon>
        <taxon>Insecta</taxon>
        <taxon>Pterygota</taxon>
        <taxon>Neoptera</taxon>
        <taxon>Endopterygota</taxon>
        <taxon>Hymenoptera</taxon>
        <taxon>Apocrita</taxon>
        <taxon>Aculeata</taxon>
        <taxon>Formicoidea</taxon>
        <taxon>Formicidae</taxon>
        <taxon>Myrmicinae</taxon>
        <taxon>Temnothorax</taxon>
    </lineage>
</organism>
<dbReference type="Pfam" id="PF00076">
    <property type="entry name" value="RRM_1"/>
    <property type="match status" value="1"/>
</dbReference>
<dbReference type="RefSeq" id="XP_024893452.1">
    <property type="nucleotide sequence ID" value="XM_025037684.1"/>
</dbReference>
<evidence type="ECO:0000256" key="1">
    <source>
        <dbReference type="ARBA" id="ARBA00022884"/>
    </source>
</evidence>
<accession>A0A6J1RES7</accession>
<keyword evidence="5" id="KW-1185">Reference proteome</keyword>
<dbReference type="CTD" id="158"/>
<evidence type="ECO:0000256" key="2">
    <source>
        <dbReference type="PROSITE-ProRule" id="PRU00176"/>
    </source>
</evidence>
<name>A0A6J1RES7_9HYME</name>
<dbReference type="GeneID" id="112468484"/>
<evidence type="ECO:0000256" key="3">
    <source>
        <dbReference type="SAM" id="MobiDB-lite"/>
    </source>
</evidence>
<evidence type="ECO:0000259" key="4">
    <source>
        <dbReference type="PROSITE" id="PS50102"/>
    </source>
</evidence>
<reference evidence="6 7" key="1">
    <citation type="submission" date="2025-04" db="UniProtKB">
        <authorList>
            <consortium name="RefSeq"/>
        </authorList>
    </citation>
    <scope>IDENTIFICATION</scope>
    <source>
        <tissue evidence="6 7">Whole body</tissue>
    </source>
</reference>
<gene>
    <name evidence="6 7" type="primary">LOC112468484</name>
</gene>